<reference evidence="8 9" key="1">
    <citation type="submission" date="2016-10" db="EMBL/GenBank/DDBJ databases">
        <authorList>
            <person name="de Groot N.N."/>
        </authorList>
    </citation>
    <scope>NUCLEOTIDE SEQUENCE [LARGE SCALE GENOMIC DNA]</scope>
    <source>
        <strain evidence="8 9">DSM 45610</strain>
    </source>
</reference>
<accession>A0A1H2PZP5</accession>
<proteinExistence type="inferred from homology"/>
<dbReference type="InterPro" id="IPR007554">
    <property type="entry name" value="Glycerophosphate_synth"/>
</dbReference>
<evidence type="ECO:0000256" key="7">
    <source>
        <dbReference type="SAM" id="Phobius"/>
    </source>
</evidence>
<evidence type="ECO:0000256" key="2">
    <source>
        <dbReference type="ARBA" id="ARBA00010488"/>
    </source>
</evidence>
<keyword evidence="5" id="KW-0777">Teichoic acid biosynthesis</keyword>
<dbReference type="EMBL" id="FNNQ01000001">
    <property type="protein sequence ID" value="SDW00317.1"/>
    <property type="molecule type" value="Genomic_DNA"/>
</dbReference>
<comment type="similarity">
    <text evidence="2">Belongs to the CDP-glycerol glycerophosphotransferase family.</text>
</comment>
<comment type="subcellular location">
    <subcellularLocation>
        <location evidence="1">Cell membrane</location>
        <topology evidence="1">Peripheral membrane protein</topology>
    </subcellularLocation>
</comment>
<dbReference type="InterPro" id="IPR051612">
    <property type="entry name" value="Teichoic_Acid_Biosynth"/>
</dbReference>
<keyword evidence="7" id="KW-0812">Transmembrane</keyword>
<dbReference type="Gene3D" id="3.40.50.12580">
    <property type="match status" value="1"/>
</dbReference>
<dbReference type="InterPro" id="IPR043148">
    <property type="entry name" value="TagF_C"/>
</dbReference>
<protein>
    <submittedName>
        <fullName evidence="8">CDP-glycerol glycerophosphotransferase, TagB/SpsB family</fullName>
    </submittedName>
</protein>
<keyword evidence="7" id="KW-1133">Transmembrane helix</keyword>
<dbReference type="Pfam" id="PF04464">
    <property type="entry name" value="Glyphos_transf"/>
    <property type="match status" value="1"/>
</dbReference>
<evidence type="ECO:0000313" key="9">
    <source>
        <dbReference type="Proteomes" id="UP000198534"/>
    </source>
</evidence>
<dbReference type="InterPro" id="IPR043149">
    <property type="entry name" value="TagF_N"/>
</dbReference>
<dbReference type="GO" id="GO:0019350">
    <property type="term" value="P:teichoic acid biosynthetic process"/>
    <property type="evidence" value="ECO:0007669"/>
    <property type="project" value="UniProtKB-KW"/>
</dbReference>
<keyword evidence="4 8" id="KW-0808">Transferase</keyword>
<evidence type="ECO:0000256" key="5">
    <source>
        <dbReference type="ARBA" id="ARBA00022944"/>
    </source>
</evidence>
<dbReference type="AlphaFoldDB" id="A0A1H2PZP5"/>
<name>A0A1H2PZP5_9BACL</name>
<feature type="transmembrane region" description="Helical" evidence="7">
    <location>
        <begin position="24"/>
        <end position="43"/>
    </location>
</feature>
<dbReference type="PANTHER" id="PTHR37316:SF3">
    <property type="entry name" value="TEICHOIC ACID GLYCEROL-PHOSPHATE TRANSFERASE"/>
    <property type="match status" value="1"/>
</dbReference>
<sequence length="465" mass="54231">MQLTTLLREEEDALSDWTFVEKMALLQTILLSVILIGVFRSTIKRIINGTKVFVRRFIGVCIYHVARLIPRDPKFVVFGAEAGQGFRGNTKYLYLKAKQDDRIHCVWVLKNPIAVKQMNQEGMECYSVHSLKGIYFQLRAKTFIHSHSIHDDFNRYLLGGATSINTWHGVGLKKVWGANQKTYTYKALHEKNPIKRWLHSFVVRTQNASISYVISTSDVVSSYYPETYLVKKENILQLGQARNDVFFHETEEDEAVPSFIKENRVITYMPTHRNFGKLDKDINRVLDLKELDAFCEAHGYKFLVKRHMFSKGQVPTRLKNVVDISHENIDPQMLLKYTDILVTDFSSCYTDYLLLNRPVLFYCYDLDEYLTKSNEMYHDYYDVTPGPKVESFASFMEALEDVVNGRDSYDEERKEVLDIFYEKKNQKTVTDQQVAYIFEHILKLEYKKTASVSSSSKKDHHHFTA</sequence>
<evidence type="ECO:0000256" key="4">
    <source>
        <dbReference type="ARBA" id="ARBA00022679"/>
    </source>
</evidence>
<dbReference type="STRING" id="1048340.SAMN05444487_10141"/>
<keyword evidence="3" id="KW-1003">Cell membrane</keyword>
<keyword evidence="9" id="KW-1185">Reference proteome</keyword>
<dbReference type="PANTHER" id="PTHR37316">
    <property type="entry name" value="TEICHOIC ACID GLYCEROL-PHOSPHATE PRIMASE"/>
    <property type="match status" value="1"/>
</dbReference>
<evidence type="ECO:0000256" key="6">
    <source>
        <dbReference type="ARBA" id="ARBA00023136"/>
    </source>
</evidence>
<organism evidence="8 9">
    <name type="scientific">Marininema mesophilum</name>
    <dbReference type="NCBI Taxonomy" id="1048340"/>
    <lineage>
        <taxon>Bacteria</taxon>
        <taxon>Bacillati</taxon>
        <taxon>Bacillota</taxon>
        <taxon>Bacilli</taxon>
        <taxon>Bacillales</taxon>
        <taxon>Thermoactinomycetaceae</taxon>
        <taxon>Marininema</taxon>
    </lineage>
</organism>
<evidence type="ECO:0000256" key="3">
    <source>
        <dbReference type="ARBA" id="ARBA00022475"/>
    </source>
</evidence>
<evidence type="ECO:0000313" key="8">
    <source>
        <dbReference type="EMBL" id="SDW00317.1"/>
    </source>
</evidence>
<dbReference type="GO" id="GO:0047355">
    <property type="term" value="F:CDP-glycerol glycerophosphotransferase activity"/>
    <property type="evidence" value="ECO:0007669"/>
    <property type="project" value="InterPro"/>
</dbReference>
<dbReference type="Gene3D" id="3.40.50.11820">
    <property type="match status" value="1"/>
</dbReference>
<evidence type="ECO:0000256" key="1">
    <source>
        <dbReference type="ARBA" id="ARBA00004202"/>
    </source>
</evidence>
<keyword evidence="6 7" id="KW-0472">Membrane</keyword>
<dbReference type="Proteomes" id="UP000198534">
    <property type="component" value="Unassembled WGS sequence"/>
</dbReference>
<gene>
    <name evidence="8" type="ORF">SAMN05444487_10141</name>
</gene>
<dbReference type="GO" id="GO:0005886">
    <property type="term" value="C:plasma membrane"/>
    <property type="evidence" value="ECO:0007669"/>
    <property type="project" value="UniProtKB-SubCell"/>
</dbReference>